<dbReference type="PROSITE" id="PS00139">
    <property type="entry name" value="THIOL_PROTEASE_CYS"/>
    <property type="match status" value="1"/>
</dbReference>
<keyword evidence="2" id="KW-1185">Reference proteome</keyword>
<reference evidence="1" key="2">
    <citation type="journal article" date="2007" name="Science">
        <title>Draft genome sequence of the sexually transmitted pathogen Trichomonas vaginalis.</title>
        <authorList>
            <person name="Carlton J.M."/>
            <person name="Hirt R.P."/>
            <person name="Silva J.C."/>
            <person name="Delcher A.L."/>
            <person name="Schatz M."/>
            <person name="Zhao Q."/>
            <person name="Wortman J.R."/>
            <person name="Bidwell S.L."/>
            <person name="Alsmark U.C.M."/>
            <person name="Besteiro S."/>
            <person name="Sicheritz-Ponten T."/>
            <person name="Noel C.J."/>
            <person name="Dacks J.B."/>
            <person name="Foster P.G."/>
            <person name="Simillion C."/>
            <person name="Van de Peer Y."/>
            <person name="Miranda-Saavedra D."/>
            <person name="Barton G.J."/>
            <person name="Westrop G.D."/>
            <person name="Mueller S."/>
            <person name="Dessi D."/>
            <person name="Fiori P.L."/>
            <person name="Ren Q."/>
            <person name="Paulsen I."/>
            <person name="Zhang H."/>
            <person name="Bastida-Corcuera F.D."/>
            <person name="Simoes-Barbosa A."/>
            <person name="Brown M.T."/>
            <person name="Hayes R.D."/>
            <person name="Mukherjee M."/>
            <person name="Okumura C.Y."/>
            <person name="Schneider R."/>
            <person name="Smith A.J."/>
            <person name="Vanacova S."/>
            <person name="Villalvazo M."/>
            <person name="Haas B.J."/>
            <person name="Pertea M."/>
            <person name="Feldblyum T.V."/>
            <person name="Utterback T.R."/>
            <person name="Shu C.L."/>
            <person name="Osoegawa K."/>
            <person name="de Jong P.J."/>
            <person name="Hrdy I."/>
            <person name="Horvathova L."/>
            <person name="Zubacova Z."/>
            <person name="Dolezal P."/>
            <person name="Malik S.B."/>
            <person name="Logsdon J.M. Jr."/>
            <person name="Henze K."/>
            <person name="Gupta A."/>
            <person name="Wang C.C."/>
            <person name="Dunne R.L."/>
            <person name="Upcroft J.A."/>
            <person name="Upcroft P."/>
            <person name="White O."/>
            <person name="Salzberg S.L."/>
            <person name="Tang P."/>
            <person name="Chiu C.-H."/>
            <person name="Lee Y.-S."/>
            <person name="Embley T.M."/>
            <person name="Coombs G.H."/>
            <person name="Mottram J.C."/>
            <person name="Tachezy J."/>
            <person name="Fraser-Liggett C.M."/>
            <person name="Johnson P.J."/>
        </authorList>
    </citation>
    <scope>NUCLEOTIDE SEQUENCE [LARGE SCALE GENOMIC DNA]</scope>
    <source>
        <strain evidence="1">G3</strain>
    </source>
</reference>
<gene>
    <name evidence="1" type="ORF">TVAG_430280</name>
</gene>
<dbReference type="eggNOG" id="ENOG502RZ7Z">
    <property type="taxonomic scope" value="Eukaryota"/>
</dbReference>
<protein>
    <recommendedName>
        <fullName evidence="3">Peptidase C1A papain C-terminal domain-containing protein</fullName>
    </recommendedName>
</protein>
<dbReference type="CDD" id="cd02619">
    <property type="entry name" value="Peptidase_C1"/>
    <property type="match status" value="1"/>
</dbReference>
<dbReference type="VEuPathDB" id="TrichDB:TVAG_430280"/>
<organism evidence="1 2">
    <name type="scientific">Trichomonas vaginalis (strain ATCC PRA-98 / G3)</name>
    <dbReference type="NCBI Taxonomy" id="412133"/>
    <lineage>
        <taxon>Eukaryota</taxon>
        <taxon>Metamonada</taxon>
        <taxon>Parabasalia</taxon>
        <taxon>Trichomonadida</taxon>
        <taxon>Trichomonadidae</taxon>
        <taxon>Trichomonas</taxon>
    </lineage>
</organism>
<dbReference type="KEGG" id="tva:4770831"/>
<accession>A2E354</accession>
<name>A2E354_TRIV3</name>
<dbReference type="VEuPathDB" id="TrichDB:TVAGG3_1018460"/>
<dbReference type="PANTHER" id="PTHR35899">
    <property type="entry name" value="PAPAIN FAMILY CYSTEINE PROTEASE DOMAIN CONTAINING PROTEIN"/>
    <property type="match status" value="1"/>
</dbReference>
<dbReference type="InterPro" id="IPR038765">
    <property type="entry name" value="Papain-like_cys_pep_sf"/>
</dbReference>
<dbReference type="OrthoDB" id="59402at2759"/>
<dbReference type="OMA" id="TICPNSY"/>
<reference evidence="1" key="1">
    <citation type="submission" date="2006-10" db="EMBL/GenBank/DDBJ databases">
        <authorList>
            <person name="Amadeo P."/>
            <person name="Zhao Q."/>
            <person name="Wortman J."/>
            <person name="Fraser-Liggett C."/>
            <person name="Carlton J."/>
        </authorList>
    </citation>
    <scope>NUCLEOTIDE SEQUENCE</scope>
    <source>
        <strain evidence="1">G3</strain>
    </source>
</reference>
<proteinExistence type="predicted"/>
<dbReference type="RefSeq" id="XP_001325087.1">
    <property type="nucleotide sequence ID" value="XM_001325052.1"/>
</dbReference>
<evidence type="ECO:0008006" key="3">
    <source>
        <dbReference type="Google" id="ProtNLM"/>
    </source>
</evidence>
<dbReference type="Proteomes" id="UP000001542">
    <property type="component" value="Unassembled WGS sequence"/>
</dbReference>
<dbReference type="InParanoid" id="A2E354"/>
<dbReference type="AlphaFoldDB" id="A2E354"/>
<sequence>MNVPHSGLLVKCLIGSLCVLSIISAITMSQVVKSFIELKHKSEYKTPVDEYAQKFLDQRDALNLIPTRYAVDKSFLLPPSNQARRGVCWIFATLFMLESQYRANGIKKGFLKENQYVTFSKQAYGAYLGNNCKENPSLPVCKHGGLGKPTNDTDDQLVDSIYYFQKAFPKLNASILPETVCPYIEEGGESTDFKCDGMNEAIKQNPIGFNIKSYNYAVNVNNTKRLLYKAKRPLGIGVPIGENYFFAPCDSSSYSTDDECVKQTTPCPAGYQAKFCKKVTIEGRIYDGTFSFINDANRSSFLGVHEMDIVGYNDEWVYTSKWDTDKSMALMKGGFILHNSWREVGHSVDFLLGKKSYENEMVTCPNHKVSQYWIPVSYSCFQEKKDVSQCLSGSSWVRGKANVNKPDLLKCTNEKFCDTNLHYVLAYTDDEGAFTVQHLFSGLDLTRMATIDADGNVNTILYDKLPFHYLGRVFQPIDVVDNNQDDCGYFMFPYDAIDMLQRKDWDKLDYFHSSDIEFEFPDYSYAANKAKYPQYNYTLLEQSTHEWNPVPFDGPLPYQYVF</sequence>
<evidence type="ECO:0000313" key="1">
    <source>
        <dbReference type="EMBL" id="EAY12864.1"/>
    </source>
</evidence>
<dbReference type="Gene3D" id="3.90.70.10">
    <property type="entry name" value="Cysteine proteinases"/>
    <property type="match status" value="1"/>
</dbReference>
<dbReference type="InterPro" id="IPR000169">
    <property type="entry name" value="Pept_cys_AS"/>
</dbReference>
<evidence type="ECO:0000313" key="2">
    <source>
        <dbReference type="Proteomes" id="UP000001542"/>
    </source>
</evidence>
<dbReference type="SUPFAM" id="SSF54001">
    <property type="entry name" value="Cysteine proteinases"/>
    <property type="match status" value="1"/>
</dbReference>
<dbReference type="EMBL" id="DS113294">
    <property type="protein sequence ID" value="EAY12864.1"/>
    <property type="molecule type" value="Genomic_DNA"/>
</dbReference>
<dbReference type="PANTHER" id="PTHR35899:SF1">
    <property type="entry name" value="PEPTIDASE C1A PAPAIN C-TERMINAL DOMAIN-CONTAINING PROTEIN"/>
    <property type="match status" value="1"/>
</dbReference>